<dbReference type="EMBL" id="VEPZ02000409">
    <property type="protein sequence ID" value="KAE8725675.1"/>
    <property type="molecule type" value="Genomic_DNA"/>
</dbReference>
<dbReference type="Proteomes" id="UP000436088">
    <property type="component" value="Unassembled WGS sequence"/>
</dbReference>
<sequence>MRVRIGQGGFGNVIENAQFRVLINTLFSCSNHIRVKMKFGRRSGATKVRRGYLVFMDEESAYFLAKDKWLGKRFHQTMLLVRDEEEARKLLITRTSLTGRLSSSWTVEKQSAAMERVSSLFPHLVECMARSWRLQFFHVVREGNQAADHMAKLAWGWKYGLKVFTTPPTEVLAIVQDDCRVEA</sequence>
<evidence type="ECO:0000313" key="2">
    <source>
        <dbReference type="Proteomes" id="UP000436088"/>
    </source>
</evidence>
<organism evidence="1 2">
    <name type="scientific">Hibiscus syriacus</name>
    <name type="common">Rose of Sharon</name>
    <dbReference type="NCBI Taxonomy" id="106335"/>
    <lineage>
        <taxon>Eukaryota</taxon>
        <taxon>Viridiplantae</taxon>
        <taxon>Streptophyta</taxon>
        <taxon>Embryophyta</taxon>
        <taxon>Tracheophyta</taxon>
        <taxon>Spermatophyta</taxon>
        <taxon>Magnoliopsida</taxon>
        <taxon>eudicotyledons</taxon>
        <taxon>Gunneridae</taxon>
        <taxon>Pentapetalae</taxon>
        <taxon>rosids</taxon>
        <taxon>malvids</taxon>
        <taxon>Malvales</taxon>
        <taxon>Malvaceae</taxon>
        <taxon>Malvoideae</taxon>
        <taxon>Hibiscus</taxon>
    </lineage>
</organism>
<accession>A0A6A3C8T7</accession>
<reference evidence="1" key="1">
    <citation type="submission" date="2019-09" db="EMBL/GenBank/DDBJ databases">
        <title>Draft genome information of white flower Hibiscus syriacus.</title>
        <authorList>
            <person name="Kim Y.-M."/>
        </authorList>
    </citation>
    <scope>NUCLEOTIDE SEQUENCE [LARGE SCALE GENOMIC DNA]</scope>
    <source>
        <strain evidence="1">YM2019G1</strain>
    </source>
</reference>
<name>A0A6A3C8T7_HIBSY</name>
<gene>
    <name evidence="1" type="ORF">F3Y22_tig00008262pilonHSYRG00043</name>
</gene>
<comment type="caution">
    <text evidence="1">The sequence shown here is derived from an EMBL/GenBank/DDBJ whole genome shotgun (WGS) entry which is preliminary data.</text>
</comment>
<dbReference type="AlphaFoldDB" id="A0A6A3C8T7"/>
<evidence type="ECO:0008006" key="3">
    <source>
        <dbReference type="Google" id="ProtNLM"/>
    </source>
</evidence>
<protein>
    <recommendedName>
        <fullName evidence="3">RNase H type-1 domain-containing protein</fullName>
    </recommendedName>
</protein>
<evidence type="ECO:0000313" key="1">
    <source>
        <dbReference type="EMBL" id="KAE8725675.1"/>
    </source>
</evidence>
<keyword evidence="2" id="KW-1185">Reference proteome</keyword>
<proteinExistence type="predicted"/>